<dbReference type="EMBL" id="JASPKY010000013">
    <property type="protein sequence ID" value="KAK9753473.1"/>
    <property type="molecule type" value="Genomic_DNA"/>
</dbReference>
<evidence type="ECO:0000259" key="2">
    <source>
        <dbReference type="Pfam" id="PF13843"/>
    </source>
</evidence>
<feature type="transmembrane region" description="Helical" evidence="1">
    <location>
        <begin position="83"/>
        <end position="103"/>
    </location>
</feature>
<proteinExistence type="predicted"/>
<dbReference type="PANTHER" id="PTHR46599:SF6">
    <property type="entry name" value="DUAL SPECIFICITY PHOSPHATASE 26"/>
    <property type="match status" value="1"/>
</dbReference>
<sequence>MKLKKRRTGTAMFCYDNELTLLSYKAKPNKIVYLLSSCNEEGTVNTSSGKPNLVEFYNKTKGGIDTLDQMCSVMSCSRKTKRWPMCMFFGILNMAFVNSYVIYVHNMLTAKKKPLSRREFMKQLHADLVTPHMLERLSKKPLS</sequence>
<feature type="domain" description="PiggyBac transposable element-derived protein" evidence="2">
    <location>
        <begin position="4"/>
        <end position="100"/>
    </location>
</feature>
<dbReference type="Pfam" id="PF13843">
    <property type="entry name" value="DDE_Tnp_1_7"/>
    <property type="match status" value="1"/>
</dbReference>
<accession>A0AAW1N3S4</accession>
<keyword evidence="1" id="KW-0472">Membrane</keyword>
<keyword evidence="1" id="KW-1133">Transmembrane helix</keyword>
<protein>
    <submittedName>
        <fullName evidence="3">Transposase IS4</fullName>
    </submittedName>
</protein>
<dbReference type="PANTHER" id="PTHR46599">
    <property type="entry name" value="PIGGYBAC TRANSPOSABLE ELEMENT-DERIVED PROTEIN 4"/>
    <property type="match status" value="1"/>
</dbReference>
<gene>
    <name evidence="3" type="ORF">QE152_g2026</name>
</gene>
<evidence type="ECO:0000313" key="4">
    <source>
        <dbReference type="Proteomes" id="UP001458880"/>
    </source>
</evidence>
<keyword evidence="1" id="KW-0812">Transmembrane</keyword>
<evidence type="ECO:0000313" key="3">
    <source>
        <dbReference type="EMBL" id="KAK9753473.1"/>
    </source>
</evidence>
<comment type="caution">
    <text evidence="3">The sequence shown here is derived from an EMBL/GenBank/DDBJ whole genome shotgun (WGS) entry which is preliminary data.</text>
</comment>
<keyword evidence="4" id="KW-1185">Reference proteome</keyword>
<dbReference type="AlphaFoldDB" id="A0AAW1N3S4"/>
<organism evidence="3 4">
    <name type="scientific">Popillia japonica</name>
    <name type="common">Japanese beetle</name>
    <dbReference type="NCBI Taxonomy" id="7064"/>
    <lineage>
        <taxon>Eukaryota</taxon>
        <taxon>Metazoa</taxon>
        <taxon>Ecdysozoa</taxon>
        <taxon>Arthropoda</taxon>
        <taxon>Hexapoda</taxon>
        <taxon>Insecta</taxon>
        <taxon>Pterygota</taxon>
        <taxon>Neoptera</taxon>
        <taxon>Endopterygota</taxon>
        <taxon>Coleoptera</taxon>
        <taxon>Polyphaga</taxon>
        <taxon>Scarabaeiformia</taxon>
        <taxon>Scarabaeidae</taxon>
        <taxon>Rutelinae</taxon>
        <taxon>Popillia</taxon>
    </lineage>
</organism>
<dbReference type="InterPro" id="IPR029526">
    <property type="entry name" value="PGBD"/>
</dbReference>
<dbReference type="Proteomes" id="UP001458880">
    <property type="component" value="Unassembled WGS sequence"/>
</dbReference>
<reference evidence="3 4" key="1">
    <citation type="journal article" date="2024" name="BMC Genomics">
        <title>De novo assembly and annotation of Popillia japonica's genome with initial clues to its potential as an invasive pest.</title>
        <authorList>
            <person name="Cucini C."/>
            <person name="Boschi S."/>
            <person name="Funari R."/>
            <person name="Cardaioli E."/>
            <person name="Iannotti N."/>
            <person name="Marturano G."/>
            <person name="Paoli F."/>
            <person name="Bruttini M."/>
            <person name="Carapelli A."/>
            <person name="Frati F."/>
            <person name="Nardi F."/>
        </authorList>
    </citation>
    <scope>NUCLEOTIDE SEQUENCE [LARGE SCALE GENOMIC DNA]</scope>
    <source>
        <strain evidence="3">DMR45628</strain>
    </source>
</reference>
<name>A0AAW1N3S4_POPJA</name>
<evidence type="ECO:0000256" key="1">
    <source>
        <dbReference type="SAM" id="Phobius"/>
    </source>
</evidence>